<accession>A0ABY5TSU6</accession>
<name>A0ABY5TSU6_9GAMM</name>
<evidence type="ECO:0000313" key="1">
    <source>
        <dbReference type="EMBL" id="UVW35731.1"/>
    </source>
</evidence>
<dbReference type="PANTHER" id="PTHR36455">
    <property type="match status" value="1"/>
</dbReference>
<protein>
    <submittedName>
        <fullName evidence="1">IS66 family insertion sequence element accessory protein TnpB</fullName>
    </submittedName>
</protein>
<sequence>MAVRAMIRPASSVKAVYLCRKPVDMRKQMDGLSSIVQHDLGSNPLSDALFVFINKGRDKLKILTWENNGFIVWYKRLEQEKFSWPKMTDDTAVTLSGDELNFLLDGYDIWALKPHKKLALMPRV</sequence>
<reference evidence="1" key="1">
    <citation type="submission" date="2022-08" db="EMBL/GenBank/DDBJ databases">
        <title>Catabolic pathway analysis in culturable SAR92 clade bacteria reveals their overlooked roles in DMSP degradation in coastal seas.</title>
        <authorList>
            <person name="He X."/>
            <person name="Zhang X."/>
            <person name="Zhang Y."/>
        </authorList>
    </citation>
    <scope>NUCLEOTIDE SEQUENCE</scope>
    <source>
        <strain evidence="1">H455</strain>
    </source>
</reference>
<dbReference type="InterPro" id="IPR008878">
    <property type="entry name" value="Transposase_IS66_Orf2"/>
</dbReference>
<dbReference type="PANTHER" id="PTHR36455:SF1">
    <property type="entry name" value="BLR8292 PROTEIN"/>
    <property type="match status" value="1"/>
</dbReference>
<evidence type="ECO:0000313" key="2">
    <source>
        <dbReference type="Proteomes" id="UP001059934"/>
    </source>
</evidence>
<proteinExistence type="predicted"/>
<dbReference type="Pfam" id="PF05717">
    <property type="entry name" value="TnpB_IS66"/>
    <property type="match status" value="1"/>
</dbReference>
<dbReference type="Proteomes" id="UP001059934">
    <property type="component" value="Chromosome"/>
</dbReference>
<dbReference type="NCBIfam" id="NF033819">
    <property type="entry name" value="IS66_TnpB"/>
    <property type="match status" value="1"/>
</dbReference>
<gene>
    <name evidence="1" type="primary">tnpB</name>
    <name evidence="1" type="ORF">NYF23_03735</name>
</gene>
<organism evidence="1 2">
    <name type="scientific">SAR92 clade bacterium H455</name>
    <dbReference type="NCBI Taxonomy" id="2974818"/>
    <lineage>
        <taxon>Bacteria</taxon>
        <taxon>Pseudomonadati</taxon>
        <taxon>Pseudomonadota</taxon>
        <taxon>Gammaproteobacteria</taxon>
        <taxon>Cellvibrionales</taxon>
        <taxon>Porticoccaceae</taxon>
        <taxon>SAR92 clade</taxon>
    </lineage>
</organism>
<dbReference type="EMBL" id="CP103416">
    <property type="protein sequence ID" value="UVW35731.1"/>
    <property type="molecule type" value="Genomic_DNA"/>
</dbReference>
<keyword evidence="2" id="KW-1185">Reference proteome</keyword>